<organism evidence="1 2">
    <name type="scientific">Rhizocola hellebori</name>
    <dbReference type="NCBI Taxonomy" id="1392758"/>
    <lineage>
        <taxon>Bacteria</taxon>
        <taxon>Bacillati</taxon>
        <taxon>Actinomycetota</taxon>
        <taxon>Actinomycetes</taxon>
        <taxon>Micromonosporales</taxon>
        <taxon>Micromonosporaceae</taxon>
        <taxon>Rhizocola</taxon>
    </lineage>
</organism>
<gene>
    <name evidence="1" type="ORF">Rhe02_54300</name>
</gene>
<comment type="caution">
    <text evidence="1">The sequence shown here is derived from an EMBL/GenBank/DDBJ whole genome shotgun (WGS) entry which is preliminary data.</text>
</comment>
<reference evidence="1" key="1">
    <citation type="submission" date="2021-01" db="EMBL/GenBank/DDBJ databases">
        <title>Whole genome shotgun sequence of Rhizocola hellebori NBRC 109834.</title>
        <authorList>
            <person name="Komaki H."/>
            <person name="Tamura T."/>
        </authorList>
    </citation>
    <scope>NUCLEOTIDE SEQUENCE</scope>
    <source>
        <strain evidence="1">NBRC 109834</strain>
    </source>
</reference>
<accession>A0A8J3VIW6</accession>
<dbReference type="RefSeq" id="WP_203911155.1">
    <property type="nucleotide sequence ID" value="NZ_BONY01000036.1"/>
</dbReference>
<evidence type="ECO:0000313" key="1">
    <source>
        <dbReference type="EMBL" id="GIH07363.1"/>
    </source>
</evidence>
<dbReference type="AlphaFoldDB" id="A0A8J3VIW6"/>
<proteinExistence type="predicted"/>
<dbReference type="EMBL" id="BONY01000036">
    <property type="protein sequence ID" value="GIH07363.1"/>
    <property type="molecule type" value="Genomic_DNA"/>
</dbReference>
<keyword evidence="2" id="KW-1185">Reference proteome</keyword>
<name>A0A8J3VIW6_9ACTN</name>
<protein>
    <submittedName>
        <fullName evidence="1">Uncharacterized protein</fullName>
    </submittedName>
</protein>
<sequence length="96" mass="10609">MTVYIADRGTTLLAYDRPIDDESGRKLGHAIRTCVVGSRGQGWYWDIWVGGKQYEARRKPDARDELERLCEELLASRCPVCGPTGCAGHTRVAVGA</sequence>
<dbReference type="Proteomes" id="UP000612899">
    <property type="component" value="Unassembled WGS sequence"/>
</dbReference>
<evidence type="ECO:0000313" key="2">
    <source>
        <dbReference type="Proteomes" id="UP000612899"/>
    </source>
</evidence>